<protein>
    <submittedName>
        <fullName evidence="1">Uncharacterized protein</fullName>
    </submittedName>
</protein>
<evidence type="ECO:0000313" key="2">
    <source>
        <dbReference type="Proteomes" id="UP000179920"/>
    </source>
</evidence>
<name>A0A1K0G177_9BASI</name>
<proteinExistence type="predicted"/>
<dbReference type="AlphaFoldDB" id="A0A1K0G177"/>
<organism evidence="1 2">
    <name type="scientific">Ustilago bromivora</name>
    <dbReference type="NCBI Taxonomy" id="307758"/>
    <lineage>
        <taxon>Eukaryota</taxon>
        <taxon>Fungi</taxon>
        <taxon>Dikarya</taxon>
        <taxon>Basidiomycota</taxon>
        <taxon>Ustilaginomycotina</taxon>
        <taxon>Ustilaginomycetes</taxon>
        <taxon>Ustilaginales</taxon>
        <taxon>Ustilaginaceae</taxon>
        <taxon>Ustilago</taxon>
    </lineage>
</organism>
<accession>A0A1K0G177</accession>
<gene>
    <name evidence="1" type="ORF">UBRO_20333</name>
</gene>
<evidence type="ECO:0000313" key="1">
    <source>
        <dbReference type="EMBL" id="SAM80598.1"/>
    </source>
</evidence>
<dbReference type="EMBL" id="LT558120">
    <property type="protein sequence ID" value="SAM80598.1"/>
    <property type="molecule type" value="Genomic_DNA"/>
</dbReference>
<sequence length="145" mass="15345">MCSNRGSGQRRVPTELSEISRIEGSMTELARIGRSKALLQSSLGSVVSSSYNRSHGDWFEDASITDLAAGGQQMKKGSSSNEVGALCDDECGTIRWALSSGEHDERRGALHLDEVGATPISDEVVLALLDPGAGEAVLNEEEAPL</sequence>
<reference evidence="2" key="1">
    <citation type="submission" date="2016-04" db="EMBL/GenBank/DDBJ databases">
        <authorList>
            <person name="Guldener U."/>
            <person name="Guldener U."/>
        </authorList>
    </citation>
    <scope>NUCLEOTIDE SEQUENCE [LARGE SCALE GENOMIC DNA]</scope>
    <source>
        <strain evidence="2">UB2112</strain>
    </source>
</reference>
<dbReference type="Proteomes" id="UP000179920">
    <property type="component" value="Chromosome IV"/>
</dbReference>